<keyword evidence="2" id="KW-1185">Reference proteome</keyword>
<dbReference type="Gene3D" id="3.10.490.10">
    <property type="entry name" value="Gamma-glutamyl cyclotransferase-like"/>
    <property type="match status" value="1"/>
</dbReference>
<dbReference type="SUPFAM" id="SSF110857">
    <property type="entry name" value="Gamma-glutamyl cyclotransferase-like"/>
    <property type="match status" value="1"/>
</dbReference>
<dbReference type="InterPro" id="IPR013024">
    <property type="entry name" value="GGCT-like"/>
</dbReference>
<gene>
    <name evidence="1" type="ORF">PAM7066_03225</name>
</gene>
<evidence type="ECO:0000313" key="2">
    <source>
        <dbReference type="Proteomes" id="UP000193870"/>
    </source>
</evidence>
<dbReference type="STRING" id="315423.SAMN04488020_11251"/>
<protein>
    <recommendedName>
        <fullName evidence="3">Gamma-glutamylcyclotransferase AIG2-like domain-containing protein</fullName>
    </recommendedName>
</protein>
<dbReference type="CDD" id="cd06661">
    <property type="entry name" value="GGCT_like"/>
    <property type="match status" value="1"/>
</dbReference>
<organism evidence="1 2">
    <name type="scientific">Palleronia marisminoris</name>
    <dbReference type="NCBI Taxonomy" id="315423"/>
    <lineage>
        <taxon>Bacteria</taxon>
        <taxon>Pseudomonadati</taxon>
        <taxon>Pseudomonadota</taxon>
        <taxon>Alphaproteobacteria</taxon>
        <taxon>Rhodobacterales</taxon>
        <taxon>Roseobacteraceae</taxon>
        <taxon>Palleronia</taxon>
    </lineage>
</organism>
<reference evidence="1 2" key="1">
    <citation type="submission" date="2017-03" db="EMBL/GenBank/DDBJ databases">
        <authorList>
            <person name="Afonso C.L."/>
            <person name="Miller P.J."/>
            <person name="Scott M.A."/>
            <person name="Spackman E."/>
            <person name="Goraichik I."/>
            <person name="Dimitrov K.M."/>
            <person name="Suarez D.L."/>
            <person name="Swayne D.E."/>
        </authorList>
    </citation>
    <scope>NUCLEOTIDE SEQUENCE [LARGE SCALE GENOMIC DNA]</scope>
    <source>
        <strain evidence="1 2">CECT 7066</strain>
    </source>
</reference>
<evidence type="ECO:0000313" key="1">
    <source>
        <dbReference type="EMBL" id="SLN64843.1"/>
    </source>
</evidence>
<accession>A0A1Y5TLE2</accession>
<dbReference type="AlphaFoldDB" id="A0A1Y5TLE2"/>
<sequence length="210" mass="23313">MPLHSAAFPLKPRGMSDPYFFGYGSLVNRRTHVYTPAHRATLPGWRREWRATALRPAAFLTARPVAGSEIDGLIAPVPGNDWAALDQREAGYDRLPADAVRHAMEPAPEVAVYSIPPREDDLDSCPILLSYLDVVVQGFLTEFGEAGVARFFETTDNWHLPVADDRGAPLYPRAQDLSAPETRLVDRWLDELAVERMDAARTRLGHDAAP</sequence>
<proteinExistence type="predicted"/>
<name>A0A1Y5TLE2_9RHOB</name>
<dbReference type="EMBL" id="FWFV01000011">
    <property type="protein sequence ID" value="SLN64843.1"/>
    <property type="molecule type" value="Genomic_DNA"/>
</dbReference>
<dbReference type="InterPro" id="IPR036568">
    <property type="entry name" value="GGCT-like_sf"/>
</dbReference>
<evidence type="ECO:0008006" key="3">
    <source>
        <dbReference type="Google" id="ProtNLM"/>
    </source>
</evidence>
<dbReference type="Proteomes" id="UP000193870">
    <property type="component" value="Unassembled WGS sequence"/>
</dbReference>